<name>A0A834JQ12_VESVU</name>
<keyword evidence="2" id="KW-1185">Reference proteome</keyword>
<evidence type="ECO:0000313" key="1">
    <source>
        <dbReference type="EMBL" id="KAF7392708.1"/>
    </source>
</evidence>
<dbReference type="Proteomes" id="UP000614350">
    <property type="component" value="Unassembled WGS sequence"/>
</dbReference>
<protein>
    <submittedName>
        <fullName evidence="1">Uncharacterized protein</fullName>
    </submittedName>
</protein>
<reference evidence="1" key="1">
    <citation type="journal article" date="2020" name="G3 (Bethesda)">
        <title>High-Quality Assemblies for Three Invasive Social Wasps from the &lt;i&gt;Vespula&lt;/i&gt; Genus.</title>
        <authorList>
            <person name="Harrop T.W.R."/>
            <person name="Guhlin J."/>
            <person name="McLaughlin G.M."/>
            <person name="Permina E."/>
            <person name="Stockwell P."/>
            <person name="Gilligan J."/>
            <person name="Le Lec M.F."/>
            <person name="Gruber M.A.M."/>
            <person name="Quinn O."/>
            <person name="Lovegrove M."/>
            <person name="Duncan E.J."/>
            <person name="Remnant E.J."/>
            <person name="Van Eeckhoven J."/>
            <person name="Graham B."/>
            <person name="Knapp R.A."/>
            <person name="Langford K.W."/>
            <person name="Kronenberg Z."/>
            <person name="Press M.O."/>
            <person name="Eacker S.M."/>
            <person name="Wilson-Rankin E.E."/>
            <person name="Purcell J."/>
            <person name="Lester P.J."/>
            <person name="Dearden P.K."/>
        </authorList>
    </citation>
    <scope>NUCLEOTIDE SEQUENCE</scope>
    <source>
        <strain evidence="1">Marl-1</strain>
    </source>
</reference>
<comment type="caution">
    <text evidence="1">The sequence shown here is derived from an EMBL/GenBank/DDBJ whole genome shotgun (WGS) entry which is preliminary data.</text>
</comment>
<dbReference type="AlphaFoldDB" id="A0A834JQ12"/>
<gene>
    <name evidence="1" type="ORF">HZH66_008541</name>
</gene>
<accession>A0A834JQ12</accession>
<proteinExistence type="predicted"/>
<sequence>MFSFDFYPEVSHILTLLDKDNSSNNTYVCPIQPTISGSKILQPCFELIAPRQGQCPGTWDIPDDLGPHGQFARSAPSRWALTTQVFLLVGKEFEPRIFTKLDYKASNLPLLVSKIEEIRGEEKLLGTSGIAQPVNDLHTTRKTSTRGQPLAAAPLTDSFYKQAVPISSELMRNVESRSIVINRIGTINNDSPRTALNVPESGDHRHC</sequence>
<organism evidence="1 2">
    <name type="scientific">Vespula vulgaris</name>
    <name type="common">Yellow jacket</name>
    <name type="synonym">Wasp</name>
    <dbReference type="NCBI Taxonomy" id="7454"/>
    <lineage>
        <taxon>Eukaryota</taxon>
        <taxon>Metazoa</taxon>
        <taxon>Ecdysozoa</taxon>
        <taxon>Arthropoda</taxon>
        <taxon>Hexapoda</taxon>
        <taxon>Insecta</taxon>
        <taxon>Pterygota</taxon>
        <taxon>Neoptera</taxon>
        <taxon>Endopterygota</taxon>
        <taxon>Hymenoptera</taxon>
        <taxon>Apocrita</taxon>
        <taxon>Aculeata</taxon>
        <taxon>Vespoidea</taxon>
        <taxon>Vespidae</taxon>
        <taxon>Vespinae</taxon>
        <taxon>Vespula</taxon>
    </lineage>
</organism>
<dbReference type="EMBL" id="JACSEA010000009">
    <property type="protein sequence ID" value="KAF7392708.1"/>
    <property type="molecule type" value="Genomic_DNA"/>
</dbReference>
<evidence type="ECO:0000313" key="2">
    <source>
        <dbReference type="Proteomes" id="UP000614350"/>
    </source>
</evidence>